<keyword evidence="3" id="KW-1185">Reference proteome</keyword>
<proteinExistence type="predicted"/>
<dbReference type="AlphaFoldDB" id="A0A084AR27"/>
<dbReference type="Pfam" id="PF06985">
    <property type="entry name" value="HET"/>
    <property type="match status" value="1"/>
</dbReference>
<evidence type="ECO:0000313" key="2">
    <source>
        <dbReference type="EMBL" id="KEY67756.1"/>
    </source>
</evidence>
<dbReference type="Proteomes" id="UP000028045">
    <property type="component" value="Unassembled WGS sequence"/>
</dbReference>
<dbReference type="HOGENOM" id="CLU_004184_0_1_1"/>
<accession>A0A084AR27</accession>
<protein>
    <recommendedName>
        <fullName evidence="1">Heterokaryon incompatibility domain-containing protein</fullName>
    </recommendedName>
</protein>
<evidence type="ECO:0000313" key="3">
    <source>
        <dbReference type="Proteomes" id="UP000028045"/>
    </source>
</evidence>
<name>A0A084AR27_STACB</name>
<sequence>MESKGSQSSTLVADRDHPGHEIFCTPENSQFHSQNSYAALDATRREIRLIELLPDNGRGLIECTLLDKVALADVQGEYYALSYCAGDVNNTGIILVNGVRCTVFANLRHALVAVRHFREKRSPGGRFLMWVDQICINQYDLLERSHQVGFMKDIYQCAQQTLICLSTCKTRTRGMEWLIQLCENVPPRDHGVRPKGATHLELLHEVSSEDEEYDHNHRLTKYIWTRMTSDDFADGWVAFYDVVESPWWSRAWVFQEFIVSRAPLLLYWRADLAWRDASSVLAAFWSMHKHVLRNRANFLAINGYKPGGPEDRRLCRVNDRVKRTNAHAALDTVEFMATTKANWKGSLTLKRLLAHSRYCSASDERDRIYAFLGLAEPGYGIVPDYSADNDIIDVLVKTTKSIILLENSLDVLLQAAAPVAKKRAMLPSWAVDWANKEPFSIRNNLFGGEAVTKLFSIKYHEPNVSFRTVKSQYTPRATTALEVSGVFLATLTARTPFDLLNLVSPEERKVYVTFNAGDYITSCTAQSQPSDQLWIVHGVSLPLILRRAAPGYVLVSCAPAFSVPRMMRIGDISDELLERGELKTERILIV</sequence>
<feature type="domain" description="Heterokaryon incompatibility" evidence="1">
    <location>
        <begin position="78"/>
        <end position="256"/>
    </location>
</feature>
<dbReference type="PANTHER" id="PTHR24148">
    <property type="entry name" value="ANKYRIN REPEAT DOMAIN-CONTAINING PROTEIN 39 HOMOLOG-RELATED"/>
    <property type="match status" value="1"/>
</dbReference>
<dbReference type="InterPro" id="IPR010730">
    <property type="entry name" value="HET"/>
</dbReference>
<reference evidence="2 3" key="1">
    <citation type="journal article" date="2014" name="BMC Genomics">
        <title>Comparative genome sequencing reveals chemotype-specific gene clusters in the toxigenic black mold Stachybotrys.</title>
        <authorList>
            <person name="Semeiks J."/>
            <person name="Borek D."/>
            <person name="Otwinowski Z."/>
            <person name="Grishin N.V."/>
        </authorList>
    </citation>
    <scope>NUCLEOTIDE SEQUENCE [LARGE SCALE GENOMIC DNA]</scope>
    <source>
        <strain evidence="3">CBS 109288 / IBT 7711</strain>
    </source>
</reference>
<evidence type="ECO:0000259" key="1">
    <source>
        <dbReference type="Pfam" id="PF06985"/>
    </source>
</evidence>
<dbReference type="PANTHER" id="PTHR24148:SF73">
    <property type="entry name" value="HET DOMAIN PROTEIN (AFU_ORTHOLOGUE AFUA_8G01020)"/>
    <property type="match status" value="1"/>
</dbReference>
<organism evidence="2 3">
    <name type="scientific">Stachybotrys chartarum (strain CBS 109288 / IBT 7711)</name>
    <name type="common">Toxic black mold</name>
    <name type="synonym">Stilbospora chartarum</name>
    <dbReference type="NCBI Taxonomy" id="1280523"/>
    <lineage>
        <taxon>Eukaryota</taxon>
        <taxon>Fungi</taxon>
        <taxon>Dikarya</taxon>
        <taxon>Ascomycota</taxon>
        <taxon>Pezizomycotina</taxon>
        <taxon>Sordariomycetes</taxon>
        <taxon>Hypocreomycetidae</taxon>
        <taxon>Hypocreales</taxon>
        <taxon>Stachybotryaceae</taxon>
        <taxon>Stachybotrys</taxon>
    </lineage>
</organism>
<dbReference type="OrthoDB" id="3477286at2759"/>
<dbReference type="EMBL" id="KL648604">
    <property type="protein sequence ID" value="KEY67756.1"/>
    <property type="molecule type" value="Genomic_DNA"/>
</dbReference>
<dbReference type="InterPro" id="IPR052895">
    <property type="entry name" value="HetReg/Transcr_Mod"/>
</dbReference>
<gene>
    <name evidence="2" type="ORF">S7711_04076</name>
</gene>